<name>A0A1Y3AR10_EURMA</name>
<organism evidence="1 2">
    <name type="scientific">Euroglyphus maynei</name>
    <name type="common">Mayne's house dust mite</name>
    <dbReference type="NCBI Taxonomy" id="6958"/>
    <lineage>
        <taxon>Eukaryota</taxon>
        <taxon>Metazoa</taxon>
        <taxon>Ecdysozoa</taxon>
        <taxon>Arthropoda</taxon>
        <taxon>Chelicerata</taxon>
        <taxon>Arachnida</taxon>
        <taxon>Acari</taxon>
        <taxon>Acariformes</taxon>
        <taxon>Sarcoptiformes</taxon>
        <taxon>Astigmata</taxon>
        <taxon>Psoroptidia</taxon>
        <taxon>Analgoidea</taxon>
        <taxon>Pyroglyphidae</taxon>
        <taxon>Pyroglyphinae</taxon>
        <taxon>Euroglyphus</taxon>
    </lineage>
</organism>
<dbReference type="EMBL" id="MUJZ01063478">
    <property type="protein sequence ID" value="OTF70912.1"/>
    <property type="molecule type" value="Genomic_DNA"/>
</dbReference>
<evidence type="ECO:0000313" key="1">
    <source>
        <dbReference type="EMBL" id="OTF70912.1"/>
    </source>
</evidence>
<gene>
    <name evidence="1" type="ORF">BLA29_007831</name>
</gene>
<proteinExistence type="predicted"/>
<feature type="non-terminal residue" evidence="1">
    <location>
        <position position="66"/>
    </location>
</feature>
<protein>
    <submittedName>
        <fullName evidence="1">Uncharacterized protein</fullName>
    </submittedName>
</protein>
<dbReference type="Proteomes" id="UP000194236">
    <property type="component" value="Unassembled WGS sequence"/>
</dbReference>
<accession>A0A1Y3AR10</accession>
<sequence>MDDGVLFKFIDGDWLDIAPPDDDTDVAEIRRCGFGTVGGRRGEGEASSLLTTLQGGVDDLDEDLIG</sequence>
<comment type="caution">
    <text evidence="1">The sequence shown here is derived from an EMBL/GenBank/DDBJ whole genome shotgun (WGS) entry which is preliminary data.</text>
</comment>
<reference evidence="1 2" key="1">
    <citation type="submission" date="2017-03" db="EMBL/GenBank/DDBJ databases">
        <title>Genome Survey of Euroglyphus maynei.</title>
        <authorList>
            <person name="Arlian L.G."/>
            <person name="Morgan M.S."/>
            <person name="Rider S.D."/>
        </authorList>
    </citation>
    <scope>NUCLEOTIDE SEQUENCE [LARGE SCALE GENOMIC DNA]</scope>
    <source>
        <strain evidence="1">Arlian Lab</strain>
        <tissue evidence="1">Whole body</tissue>
    </source>
</reference>
<dbReference type="AlphaFoldDB" id="A0A1Y3AR10"/>
<evidence type="ECO:0000313" key="2">
    <source>
        <dbReference type="Proteomes" id="UP000194236"/>
    </source>
</evidence>
<keyword evidence="2" id="KW-1185">Reference proteome</keyword>